<dbReference type="Pfam" id="PF13715">
    <property type="entry name" value="CarbopepD_reg_2"/>
    <property type="match status" value="1"/>
</dbReference>
<evidence type="ECO:0000256" key="4">
    <source>
        <dbReference type="ARBA" id="ARBA00022496"/>
    </source>
</evidence>
<keyword evidence="10 11" id="KW-0998">Cell outer membrane</keyword>
<evidence type="ECO:0000259" key="13">
    <source>
        <dbReference type="Pfam" id="PF00593"/>
    </source>
</evidence>
<comment type="similarity">
    <text evidence="11 12">Belongs to the TonB-dependent receptor family.</text>
</comment>
<keyword evidence="9 11" id="KW-0472">Membrane</keyword>
<dbReference type="InterPro" id="IPR012910">
    <property type="entry name" value="Plug_dom"/>
</dbReference>
<evidence type="ECO:0000259" key="14">
    <source>
        <dbReference type="Pfam" id="PF07715"/>
    </source>
</evidence>
<evidence type="ECO:0000256" key="3">
    <source>
        <dbReference type="ARBA" id="ARBA00022452"/>
    </source>
</evidence>
<dbReference type="SUPFAM" id="SSF56935">
    <property type="entry name" value="Porins"/>
    <property type="match status" value="1"/>
</dbReference>
<evidence type="ECO:0000256" key="2">
    <source>
        <dbReference type="ARBA" id="ARBA00022448"/>
    </source>
</evidence>
<evidence type="ECO:0000256" key="6">
    <source>
        <dbReference type="ARBA" id="ARBA00023004"/>
    </source>
</evidence>
<keyword evidence="3 11" id="KW-1134">Transmembrane beta strand</keyword>
<keyword evidence="2 11" id="KW-0813">Transport</keyword>
<evidence type="ECO:0000256" key="9">
    <source>
        <dbReference type="ARBA" id="ARBA00023136"/>
    </source>
</evidence>
<dbReference type="InterPro" id="IPR008969">
    <property type="entry name" value="CarboxyPept-like_regulatory"/>
</dbReference>
<keyword evidence="8 12" id="KW-0798">TonB box</keyword>
<keyword evidence="5 11" id="KW-0812">Transmembrane</keyword>
<evidence type="ECO:0000256" key="7">
    <source>
        <dbReference type="ARBA" id="ARBA00023065"/>
    </source>
</evidence>
<comment type="subcellular location">
    <subcellularLocation>
        <location evidence="1 11">Cell outer membrane</location>
        <topology evidence="1 11">Multi-pass membrane protein</topology>
    </subcellularLocation>
</comment>
<evidence type="ECO:0000313" key="15">
    <source>
        <dbReference type="EMBL" id="MCH7408234.1"/>
    </source>
</evidence>
<keyword evidence="7" id="KW-0406">Ion transport</keyword>
<evidence type="ECO:0000313" key="16">
    <source>
        <dbReference type="Proteomes" id="UP001165489"/>
    </source>
</evidence>
<name>A0ABS9UW94_9BACT</name>
<dbReference type="Gene3D" id="2.40.170.20">
    <property type="entry name" value="TonB-dependent receptor, beta-barrel domain"/>
    <property type="match status" value="1"/>
</dbReference>
<dbReference type="PROSITE" id="PS52016">
    <property type="entry name" value="TONB_DEPENDENT_REC_3"/>
    <property type="match status" value="1"/>
</dbReference>
<keyword evidence="4" id="KW-0410">Iron transport</keyword>
<sequence length="848" mass="93958">MKKFLLIILILQLVYSLSVAQQLIKGKVLDQSKEPIIGASILVEGAQSYGVTNEEGDFELSTSKGYPLVLKISFVGFKAVSKRLTAESPQALEFILEEDNLLSEVLITSRRRQEEIQAVPIPVSVVSGALLEEAQAFNVNRLKELVPTVQLYSSNPRNTTLNIRGLGSTFGLTNDGIDPGVGFYVDGVYYARPAVTTLDFIDIEQLEVLRGPQGTLFGKNTTSGAFNITTKRPRFQTEATIETSLGNYGFLQSRGSLTGALSKKIAGRLSYSGTKRDGLIYNTATQKYTNDLNNLGLRGQLLFVPSESIEVLVAGDITRQRPDGYAQVVAGVVETQRAPFRQFNQIISDLNYSLPSNNPFDRIIDHDTPWRSGNDMGGLSVNVDADIWGGTLTSTSAWRYWNWDPSNDRDFTGLQALSLSQAPSRHDQWSQEIRYAGDITSNVSAVVGVYALWQDLQSSPFHTEESGIHQWRFVQSNQNPLWETPGLLEGYGIRTTNSLQSFSGAVFAQLDWQINDKLNLLPGLRWNYDEKQVYFNRQTYGGLQTSDPELIALQQAVYNDQEFEAYVDESNFSGQVTLAYKPNRRVNSFATVSTSFKPVGINLGGLPRESGRTMIELARIEPEYVLHYELGVKTSPTNRSTVNLVFHNSAITNFQALVQTPDLSVNRGYLANAEKVRVRGAELDWNYKNTRNFSTFGALAYTDGEYVRFTNAPVPLEEVGGESFKDISGGRLPGTSKWAGSLGAEWAKEGNWLGVAGKYFIASELFYRSEFSSSPSPSQFLNIDGYAVVNARLGFRGDNGFSLFLWSRNLTNTNYFEILLPGAGNAGHYAAVLGDPRTIGLTLKFNYK</sequence>
<feature type="domain" description="TonB-dependent receptor-like beta-barrel" evidence="13">
    <location>
        <begin position="359"/>
        <end position="810"/>
    </location>
</feature>
<dbReference type="InterPro" id="IPR000531">
    <property type="entry name" value="Beta-barrel_TonB"/>
</dbReference>
<dbReference type="PANTHER" id="PTHR32552:SF81">
    <property type="entry name" value="TONB-DEPENDENT OUTER MEMBRANE RECEPTOR"/>
    <property type="match status" value="1"/>
</dbReference>
<protein>
    <submittedName>
        <fullName evidence="15">TonB-dependent receptor</fullName>
    </submittedName>
</protein>
<organism evidence="15 16">
    <name type="scientific">Belliella filtrata</name>
    <dbReference type="NCBI Taxonomy" id="2923435"/>
    <lineage>
        <taxon>Bacteria</taxon>
        <taxon>Pseudomonadati</taxon>
        <taxon>Bacteroidota</taxon>
        <taxon>Cytophagia</taxon>
        <taxon>Cytophagales</taxon>
        <taxon>Cyclobacteriaceae</taxon>
        <taxon>Belliella</taxon>
    </lineage>
</organism>
<dbReference type="SUPFAM" id="SSF49464">
    <property type="entry name" value="Carboxypeptidase regulatory domain-like"/>
    <property type="match status" value="1"/>
</dbReference>
<evidence type="ECO:0000256" key="8">
    <source>
        <dbReference type="ARBA" id="ARBA00023077"/>
    </source>
</evidence>
<dbReference type="Pfam" id="PF07715">
    <property type="entry name" value="Plug"/>
    <property type="match status" value="1"/>
</dbReference>
<dbReference type="Gene3D" id="2.60.40.1120">
    <property type="entry name" value="Carboxypeptidase-like, regulatory domain"/>
    <property type="match status" value="1"/>
</dbReference>
<evidence type="ECO:0000256" key="12">
    <source>
        <dbReference type="RuleBase" id="RU003357"/>
    </source>
</evidence>
<dbReference type="Proteomes" id="UP001165489">
    <property type="component" value="Unassembled WGS sequence"/>
</dbReference>
<dbReference type="EMBL" id="JAKZGP010000003">
    <property type="protein sequence ID" value="MCH7408234.1"/>
    <property type="molecule type" value="Genomic_DNA"/>
</dbReference>
<evidence type="ECO:0000256" key="1">
    <source>
        <dbReference type="ARBA" id="ARBA00004571"/>
    </source>
</evidence>
<gene>
    <name evidence="15" type="ORF">MM239_02415</name>
</gene>
<feature type="domain" description="TonB-dependent receptor plug" evidence="14">
    <location>
        <begin position="117"/>
        <end position="225"/>
    </location>
</feature>
<keyword evidence="15" id="KW-0675">Receptor</keyword>
<comment type="caution">
    <text evidence="15">The sequence shown here is derived from an EMBL/GenBank/DDBJ whole genome shotgun (WGS) entry which is preliminary data.</text>
</comment>
<evidence type="ECO:0000256" key="5">
    <source>
        <dbReference type="ARBA" id="ARBA00022692"/>
    </source>
</evidence>
<evidence type="ECO:0000256" key="11">
    <source>
        <dbReference type="PROSITE-ProRule" id="PRU01360"/>
    </source>
</evidence>
<keyword evidence="6" id="KW-0408">Iron</keyword>
<keyword evidence="16" id="KW-1185">Reference proteome</keyword>
<dbReference type="Pfam" id="PF00593">
    <property type="entry name" value="TonB_dep_Rec_b-barrel"/>
    <property type="match status" value="1"/>
</dbReference>
<dbReference type="PANTHER" id="PTHR32552">
    <property type="entry name" value="FERRICHROME IRON RECEPTOR-RELATED"/>
    <property type="match status" value="1"/>
</dbReference>
<dbReference type="InterPro" id="IPR039426">
    <property type="entry name" value="TonB-dep_rcpt-like"/>
</dbReference>
<accession>A0ABS9UW94</accession>
<dbReference type="RefSeq" id="WP_241346297.1">
    <property type="nucleotide sequence ID" value="NZ_JAKZGP010000003.1"/>
</dbReference>
<evidence type="ECO:0000256" key="10">
    <source>
        <dbReference type="ARBA" id="ARBA00023237"/>
    </source>
</evidence>
<dbReference type="InterPro" id="IPR036942">
    <property type="entry name" value="Beta-barrel_TonB_sf"/>
</dbReference>
<proteinExistence type="inferred from homology"/>
<reference evidence="15" key="1">
    <citation type="submission" date="2022-03" db="EMBL/GenBank/DDBJ databases">
        <title>De novo assembled genomes of Belliella spp. (Cyclobacteriaceae) strains.</title>
        <authorList>
            <person name="Szabo A."/>
            <person name="Korponai K."/>
            <person name="Felfoldi T."/>
        </authorList>
    </citation>
    <scope>NUCLEOTIDE SEQUENCE</scope>
    <source>
        <strain evidence="15">DSM 111904</strain>
    </source>
</reference>